<dbReference type="PANTHER" id="PTHR36846">
    <property type="entry name" value="PROTEIN VIAA"/>
    <property type="match status" value="1"/>
</dbReference>
<evidence type="ECO:0000313" key="2">
    <source>
        <dbReference type="EMBL" id="SHI32597.1"/>
    </source>
</evidence>
<dbReference type="RefSeq" id="WP_025831061.1">
    <property type="nucleotide sequence ID" value="NZ_FQZN01000001.1"/>
</dbReference>
<feature type="coiled-coil region" evidence="1">
    <location>
        <begin position="78"/>
        <end position="105"/>
    </location>
</feature>
<evidence type="ECO:0000256" key="1">
    <source>
        <dbReference type="SAM" id="Coils"/>
    </source>
</evidence>
<reference evidence="3" key="1">
    <citation type="submission" date="2016-11" db="EMBL/GenBank/DDBJ databases">
        <authorList>
            <person name="Varghese N."/>
            <person name="Submissions S."/>
        </authorList>
    </citation>
    <scope>NUCLEOTIDE SEQUENCE [LARGE SCALE GENOMIC DNA]</scope>
    <source>
        <strain evidence="3">DSM 26884</strain>
    </source>
</reference>
<dbReference type="GeneID" id="92710358"/>
<name>A0A1M6A817_9BACE</name>
<gene>
    <name evidence="2" type="ORF">SAMN05444350_101104</name>
</gene>
<dbReference type="AlphaFoldDB" id="A0A1M6A817"/>
<dbReference type="InterPro" id="IPR036465">
    <property type="entry name" value="vWFA_dom_sf"/>
</dbReference>
<evidence type="ECO:0000313" key="3">
    <source>
        <dbReference type="Proteomes" id="UP000184192"/>
    </source>
</evidence>
<dbReference type="EMBL" id="FQZN01000001">
    <property type="protein sequence ID" value="SHI32597.1"/>
    <property type="molecule type" value="Genomic_DNA"/>
</dbReference>
<sequence length="486" mass="57515">MAGLIKKKYDINFYAKVVEKFVQTGECAENAYGETEDPLYLYLLSIMNNPSIRLQVLEDEVRARIFYDITTQFVWQFLEQEKFQMQRAQSELGEMESALNWIKEKRDGWQALLRKIKEDYKENAFDEPFYEHLFGDKEQQHDPSVWEKMLSDWEDSFQQKQQEQKEKNLNARKDFLEKKLTTSLSKIPEYLEEHQVEQEEFFQAWSMMNGLWNTIDFESIRKIVKLQKEYPELLKVANRMGRIADDEGSKQVYVTEGSIYKLSHSQKSDILGVTTGNDLNALLPSELLYYSDSELQDVFMLKYFTQKLQTFRYKSEIMQPSRRLEAKPAVLKGPMIVCLDTSGSMTGKPERMANSLLIKLIEIAELQDRECFLISFSVSTRTIDIRRERQKLMEFFSHPFIGDTDATQMLKDTFRMLDQNRYMNADVLLISDFRIPKCKPELIRQIQANREKGTFFYGLQIGIAPNDWVEYFDHMYKVEYQVSRRN</sequence>
<dbReference type="SUPFAM" id="SSF53300">
    <property type="entry name" value="vWA-like"/>
    <property type="match status" value="1"/>
</dbReference>
<dbReference type="PANTHER" id="PTHR36846:SF1">
    <property type="entry name" value="PROTEIN VIAA"/>
    <property type="match status" value="1"/>
</dbReference>
<proteinExistence type="predicted"/>
<protein>
    <submittedName>
        <fullName evidence="2">Uncharacterized protein, contains a von Willebrand factor type A (VWA) domain</fullName>
    </submittedName>
</protein>
<accession>A0A1M6A817</accession>
<keyword evidence="3" id="KW-1185">Reference proteome</keyword>
<organism evidence="2 3">
    <name type="scientific">Bacteroides stercorirosoris</name>
    <dbReference type="NCBI Taxonomy" id="871324"/>
    <lineage>
        <taxon>Bacteria</taxon>
        <taxon>Pseudomonadati</taxon>
        <taxon>Bacteroidota</taxon>
        <taxon>Bacteroidia</taxon>
        <taxon>Bacteroidales</taxon>
        <taxon>Bacteroidaceae</taxon>
        <taxon>Bacteroides</taxon>
    </lineage>
</organism>
<keyword evidence="1" id="KW-0175">Coiled coil</keyword>
<dbReference type="Proteomes" id="UP000184192">
    <property type="component" value="Unassembled WGS sequence"/>
</dbReference>
<dbReference type="eggNOG" id="COG2425">
    <property type="taxonomic scope" value="Bacteria"/>
</dbReference>